<protein>
    <submittedName>
        <fullName evidence="1">Uncharacterized protein</fullName>
    </submittedName>
</protein>
<reference evidence="1 2" key="3">
    <citation type="journal article" date="2017" name="Mol. Plant Pathol.">
        <title>A gapless genome sequence of the fungus Botrytis cinerea.</title>
        <authorList>
            <person name="Van Kan J.A."/>
            <person name="Stassen J.H."/>
            <person name="Mosbach A."/>
            <person name="Van Der Lee T.A."/>
            <person name="Faino L."/>
            <person name="Farmer A.D."/>
            <person name="Papasotiriou D.G."/>
            <person name="Zhou S."/>
            <person name="Seidl M.F."/>
            <person name="Cottam E."/>
            <person name="Edel D."/>
            <person name="Hahn M."/>
            <person name="Schwartz D.C."/>
            <person name="Dietrich R.A."/>
            <person name="Widdison S."/>
            <person name="Scalliet G."/>
        </authorList>
    </citation>
    <scope>NUCLEOTIDE SEQUENCE [LARGE SCALE GENOMIC DNA]</scope>
    <source>
        <strain evidence="1 2">B05.10</strain>
    </source>
</reference>
<evidence type="ECO:0000313" key="1">
    <source>
        <dbReference type="EMBL" id="ATZ45327.1"/>
    </source>
</evidence>
<keyword evidence="2" id="KW-1185">Reference proteome</keyword>
<sequence>MVCVCIYLCQVRSYLCGETSADRCLVGVRIIVSVIAPTGRDWKANSIRSWLRHSSLVSTILLGLTRKKNNAFRGQSGQRKAQSKKLWVKSNHGIRGQSVRAA</sequence>
<accession>A0A384J489</accession>
<dbReference type="EMBL" id="CP009805">
    <property type="protein sequence ID" value="ATZ45327.1"/>
    <property type="molecule type" value="Genomic_DNA"/>
</dbReference>
<dbReference type="RefSeq" id="XP_024545994.1">
    <property type="nucleotide sequence ID" value="XM_024690226.1"/>
</dbReference>
<name>A0A384J489_BOTFB</name>
<dbReference type="Proteomes" id="UP000001798">
    <property type="component" value="Chromosome 1"/>
</dbReference>
<proteinExistence type="predicted"/>
<gene>
    <name evidence="1" type="ORF">BCIN_01g01270</name>
</gene>
<reference evidence="1 2" key="2">
    <citation type="journal article" date="2012" name="Eukaryot. Cell">
        <title>Genome update of Botrytis cinerea strains B05.10 and T4.</title>
        <authorList>
            <person name="Staats M."/>
            <person name="van Kan J.A."/>
        </authorList>
    </citation>
    <scope>NUCLEOTIDE SEQUENCE [LARGE SCALE GENOMIC DNA]</scope>
    <source>
        <strain evidence="1 2">B05.10</strain>
    </source>
</reference>
<organism evidence="1 2">
    <name type="scientific">Botryotinia fuckeliana (strain B05.10)</name>
    <name type="common">Noble rot fungus</name>
    <name type="synonym">Botrytis cinerea</name>
    <dbReference type="NCBI Taxonomy" id="332648"/>
    <lineage>
        <taxon>Eukaryota</taxon>
        <taxon>Fungi</taxon>
        <taxon>Dikarya</taxon>
        <taxon>Ascomycota</taxon>
        <taxon>Pezizomycotina</taxon>
        <taxon>Leotiomycetes</taxon>
        <taxon>Helotiales</taxon>
        <taxon>Sclerotiniaceae</taxon>
        <taxon>Botrytis</taxon>
    </lineage>
</organism>
<dbReference type="AlphaFoldDB" id="A0A384J489"/>
<evidence type="ECO:0000313" key="2">
    <source>
        <dbReference type="Proteomes" id="UP000001798"/>
    </source>
</evidence>
<dbReference type="GeneID" id="36393774"/>
<reference evidence="1 2" key="1">
    <citation type="journal article" date="2011" name="PLoS Genet.">
        <title>Genomic analysis of the necrotrophic fungal pathogens Sclerotinia sclerotiorum and Botrytis cinerea.</title>
        <authorList>
            <person name="Amselem J."/>
            <person name="Cuomo C.A."/>
            <person name="van Kan J.A."/>
            <person name="Viaud M."/>
            <person name="Benito E.P."/>
            <person name="Couloux A."/>
            <person name="Coutinho P.M."/>
            <person name="de Vries R.P."/>
            <person name="Dyer P.S."/>
            <person name="Fillinger S."/>
            <person name="Fournier E."/>
            <person name="Gout L."/>
            <person name="Hahn M."/>
            <person name="Kohn L."/>
            <person name="Lapalu N."/>
            <person name="Plummer K.M."/>
            <person name="Pradier J.M."/>
            <person name="Quevillon E."/>
            <person name="Sharon A."/>
            <person name="Simon A."/>
            <person name="ten Have A."/>
            <person name="Tudzynski B."/>
            <person name="Tudzynski P."/>
            <person name="Wincker P."/>
            <person name="Andrew M."/>
            <person name="Anthouard V."/>
            <person name="Beever R.E."/>
            <person name="Beffa R."/>
            <person name="Benoit I."/>
            <person name="Bouzid O."/>
            <person name="Brault B."/>
            <person name="Chen Z."/>
            <person name="Choquer M."/>
            <person name="Collemare J."/>
            <person name="Cotton P."/>
            <person name="Danchin E.G."/>
            <person name="Da Silva C."/>
            <person name="Gautier A."/>
            <person name="Giraud C."/>
            <person name="Giraud T."/>
            <person name="Gonzalez C."/>
            <person name="Grossetete S."/>
            <person name="Guldener U."/>
            <person name="Henrissat B."/>
            <person name="Howlett B.J."/>
            <person name="Kodira C."/>
            <person name="Kretschmer M."/>
            <person name="Lappartient A."/>
            <person name="Leroch M."/>
            <person name="Levis C."/>
            <person name="Mauceli E."/>
            <person name="Neuveglise C."/>
            <person name="Oeser B."/>
            <person name="Pearson M."/>
            <person name="Poulain J."/>
            <person name="Poussereau N."/>
            <person name="Quesneville H."/>
            <person name="Rascle C."/>
            <person name="Schumacher J."/>
            <person name="Segurens B."/>
            <person name="Sexton A."/>
            <person name="Silva E."/>
            <person name="Sirven C."/>
            <person name="Soanes D.M."/>
            <person name="Talbot N.J."/>
            <person name="Templeton M."/>
            <person name="Yandava C."/>
            <person name="Yarden O."/>
            <person name="Zeng Q."/>
            <person name="Rollins J.A."/>
            <person name="Lebrun M.H."/>
            <person name="Dickman M."/>
        </authorList>
    </citation>
    <scope>NUCLEOTIDE SEQUENCE [LARGE SCALE GENOMIC DNA]</scope>
    <source>
        <strain evidence="1 2">B05.10</strain>
    </source>
</reference>
<dbReference type="VEuPathDB" id="FungiDB:Bcin01g01270"/>